<dbReference type="GO" id="GO:0005524">
    <property type="term" value="F:ATP binding"/>
    <property type="evidence" value="ECO:0007669"/>
    <property type="project" value="UniProtKB-KW"/>
</dbReference>
<evidence type="ECO:0000256" key="2">
    <source>
        <dbReference type="ARBA" id="ARBA00022448"/>
    </source>
</evidence>
<dbReference type="InterPro" id="IPR036640">
    <property type="entry name" value="ABC1_TM_sf"/>
</dbReference>
<dbReference type="InterPro" id="IPR050173">
    <property type="entry name" value="ABC_transporter_C-like"/>
</dbReference>
<feature type="transmembrane region" description="Helical" evidence="9">
    <location>
        <begin position="1128"/>
        <end position="1146"/>
    </location>
</feature>
<dbReference type="SUPFAM" id="SSF52540">
    <property type="entry name" value="P-loop containing nucleoside triphosphate hydrolases"/>
    <property type="match status" value="2"/>
</dbReference>
<feature type="region of interest" description="Disordered" evidence="8">
    <location>
        <begin position="1"/>
        <end position="36"/>
    </location>
</feature>
<dbReference type="PROSITE" id="PS50893">
    <property type="entry name" value="ABC_TRANSPORTER_2"/>
    <property type="match status" value="2"/>
</dbReference>
<dbReference type="eggNOG" id="KOG0054">
    <property type="taxonomic scope" value="Eukaryota"/>
</dbReference>
<dbReference type="InterPro" id="IPR003593">
    <property type="entry name" value="AAA+_ATPase"/>
</dbReference>
<feature type="region of interest" description="Disordered" evidence="8">
    <location>
        <begin position="838"/>
        <end position="862"/>
    </location>
</feature>
<dbReference type="GO" id="GO:0140359">
    <property type="term" value="F:ABC-type transporter activity"/>
    <property type="evidence" value="ECO:0007669"/>
    <property type="project" value="InterPro"/>
</dbReference>
<dbReference type="Proteomes" id="UP000019373">
    <property type="component" value="Unassembled WGS sequence"/>
</dbReference>
<reference evidence="13" key="1">
    <citation type="journal article" date="2014" name="BMC Genomics">
        <title>Genome characteristics reveal the impact of lichenization on lichen-forming fungus Endocarpon pusillum Hedwig (Verrucariales, Ascomycota).</title>
        <authorList>
            <person name="Wang Y.-Y."/>
            <person name="Liu B."/>
            <person name="Zhang X.-Y."/>
            <person name="Zhou Q.-M."/>
            <person name="Zhang T."/>
            <person name="Li H."/>
            <person name="Yu Y.-F."/>
            <person name="Zhang X.-L."/>
            <person name="Hao X.-Y."/>
            <person name="Wang M."/>
            <person name="Wang L."/>
            <person name="Wei J.-C."/>
        </authorList>
    </citation>
    <scope>NUCLEOTIDE SEQUENCE [LARGE SCALE GENOMIC DNA]</scope>
    <source>
        <strain evidence="13">Z07020 / HMAS-L-300199</strain>
    </source>
</reference>
<feature type="transmembrane region" description="Helical" evidence="9">
    <location>
        <begin position="1016"/>
        <end position="1035"/>
    </location>
</feature>
<protein>
    <recommendedName>
        <fullName evidence="14">Oligomycin resistance ATP-dependent permease YOR1</fullName>
    </recommendedName>
</protein>
<dbReference type="InterPro" id="IPR027417">
    <property type="entry name" value="P-loop_NTPase"/>
</dbReference>
<dbReference type="GO" id="GO:0016887">
    <property type="term" value="F:ATP hydrolysis activity"/>
    <property type="evidence" value="ECO:0007669"/>
    <property type="project" value="InterPro"/>
</dbReference>
<dbReference type="GeneID" id="19235260"/>
<keyword evidence="2" id="KW-0813">Transport</keyword>
<feature type="compositionally biased region" description="Basic and acidic residues" evidence="8">
    <location>
        <begin position="1"/>
        <end position="11"/>
    </location>
</feature>
<dbReference type="PROSITE" id="PS00211">
    <property type="entry name" value="ABC_TRANSPORTER_1"/>
    <property type="match status" value="2"/>
</dbReference>
<evidence type="ECO:0000256" key="3">
    <source>
        <dbReference type="ARBA" id="ARBA00022692"/>
    </source>
</evidence>
<organism evidence="12 13">
    <name type="scientific">Endocarpon pusillum (strain Z07020 / HMAS-L-300199)</name>
    <name type="common">Lichen-forming fungus</name>
    <dbReference type="NCBI Taxonomy" id="1263415"/>
    <lineage>
        <taxon>Eukaryota</taxon>
        <taxon>Fungi</taxon>
        <taxon>Dikarya</taxon>
        <taxon>Ascomycota</taxon>
        <taxon>Pezizomycotina</taxon>
        <taxon>Eurotiomycetes</taxon>
        <taxon>Chaetothyriomycetidae</taxon>
        <taxon>Verrucariales</taxon>
        <taxon>Verrucariaceae</taxon>
        <taxon>Endocarpon</taxon>
    </lineage>
</organism>
<keyword evidence="13" id="KW-1185">Reference proteome</keyword>
<dbReference type="CDD" id="cd03250">
    <property type="entry name" value="ABCC_MRP_domain1"/>
    <property type="match status" value="1"/>
</dbReference>
<dbReference type="PANTHER" id="PTHR24223">
    <property type="entry name" value="ATP-BINDING CASSETTE SUB-FAMILY C"/>
    <property type="match status" value="1"/>
</dbReference>
<dbReference type="Pfam" id="PF00664">
    <property type="entry name" value="ABC_membrane"/>
    <property type="match status" value="2"/>
</dbReference>
<dbReference type="PANTHER" id="PTHR24223:SF464">
    <property type="entry name" value="ABC-TYPE TRANSPORTER CICA"/>
    <property type="match status" value="1"/>
</dbReference>
<dbReference type="OMA" id="QVTDAWT"/>
<dbReference type="SMART" id="SM00382">
    <property type="entry name" value="AAA"/>
    <property type="match status" value="2"/>
</dbReference>
<dbReference type="SUPFAM" id="SSF90123">
    <property type="entry name" value="ABC transporter transmembrane region"/>
    <property type="match status" value="2"/>
</dbReference>
<dbReference type="HOGENOM" id="CLU_000604_27_6_1"/>
<evidence type="ECO:0000256" key="5">
    <source>
        <dbReference type="ARBA" id="ARBA00022840"/>
    </source>
</evidence>
<proteinExistence type="predicted"/>
<feature type="compositionally biased region" description="Polar residues" evidence="8">
    <location>
        <begin position="612"/>
        <end position="622"/>
    </location>
</feature>
<evidence type="ECO:0000259" key="10">
    <source>
        <dbReference type="PROSITE" id="PS50893"/>
    </source>
</evidence>
<feature type="domain" description="ABC transmembrane type-1" evidence="11">
    <location>
        <begin position="187"/>
        <end position="529"/>
    </location>
</feature>
<dbReference type="FunFam" id="1.20.1560.10:FF:000010">
    <property type="entry name" value="Multidrug resistance-associated ABC transporter"/>
    <property type="match status" value="1"/>
</dbReference>
<gene>
    <name evidence="12" type="ORF">EPUS_00196</name>
</gene>
<dbReference type="CDD" id="cd18597">
    <property type="entry name" value="ABC_6TM_YOR1_D1_like"/>
    <property type="match status" value="1"/>
</dbReference>
<feature type="compositionally biased region" description="Basic and acidic residues" evidence="8">
    <location>
        <begin position="590"/>
        <end position="605"/>
    </location>
</feature>
<dbReference type="OrthoDB" id="6500128at2759"/>
<feature type="transmembrane region" description="Helical" evidence="9">
    <location>
        <begin position="1041"/>
        <end position="1058"/>
    </location>
</feature>
<feature type="transmembrane region" description="Helical" evidence="9">
    <location>
        <begin position="1152"/>
        <end position="1171"/>
    </location>
</feature>
<dbReference type="PROSITE" id="PS50929">
    <property type="entry name" value="ABC_TM1F"/>
    <property type="match status" value="2"/>
</dbReference>
<dbReference type="Gene3D" id="3.40.50.300">
    <property type="entry name" value="P-loop containing nucleotide triphosphate hydrolases"/>
    <property type="match status" value="2"/>
</dbReference>
<keyword evidence="5" id="KW-0067">ATP-binding</keyword>
<feature type="transmembrane region" description="Helical" evidence="9">
    <location>
        <begin position="464"/>
        <end position="491"/>
    </location>
</feature>
<evidence type="ECO:0000256" key="8">
    <source>
        <dbReference type="SAM" id="MobiDB-lite"/>
    </source>
</evidence>
<dbReference type="Pfam" id="PF00005">
    <property type="entry name" value="ABC_tran"/>
    <property type="match status" value="2"/>
</dbReference>
<evidence type="ECO:0000256" key="7">
    <source>
        <dbReference type="ARBA" id="ARBA00023136"/>
    </source>
</evidence>
<feature type="domain" description="ABC transmembrane type-1" evidence="11">
    <location>
        <begin position="904"/>
        <end position="1179"/>
    </location>
</feature>
<feature type="compositionally biased region" description="Acidic residues" evidence="8">
    <location>
        <begin position="841"/>
        <end position="856"/>
    </location>
</feature>
<dbReference type="InterPro" id="IPR011527">
    <property type="entry name" value="ABC1_TM_dom"/>
</dbReference>
<dbReference type="CDD" id="cd03244">
    <property type="entry name" value="ABCC_MRP_domain2"/>
    <property type="match status" value="1"/>
</dbReference>
<evidence type="ECO:0000259" key="11">
    <source>
        <dbReference type="PROSITE" id="PS50929"/>
    </source>
</evidence>
<evidence type="ECO:0000313" key="13">
    <source>
        <dbReference type="Proteomes" id="UP000019373"/>
    </source>
</evidence>
<dbReference type="Gene3D" id="1.20.1560.10">
    <property type="entry name" value="ABC transporter type 1, transmembrane domain"/>
    <property type="match status" value="2"/>
</dbReference>
<evidence type="ECO:0000256" key="9">
    <source>
        <dbReference type="SAM" id="Phobius"/>
    </source>
</evidence>
<evidence type="ECO:0000256" key="1">
    <source>
        <dbReference type="ARBA" id="ARBA00004141"/>
    </source>
</evidence>
<keyword evidence="7 9" id="KW-0472">Membrane</keyword>
<evidence type="ECO:0008006" key="14">
    <source>
        <dbReference type="Google" id="ProtNLM"/>
    </source>
</evidence>
<evidence type="ECO:0000313" key="12">
    <source>
        <dbReference type="EMBL" id="ERF75403.1"/>
    </source>
</evidence>
<feature type="region of interest" description="Disordered" evidence="8">
    <location>
        <begin position="590"/>
        <end position="622"/>
    </location>
</feature>
<feature type="transmembrane region" description="Helical" evidence="9">
    <location>
        <begin position="366"/>
        <end position="387"/>
    </location>
</feature>
<keyword evidence="3 9" id="KW-0812">Transmembrane</keyword>
<evidence type="ECO:0000256" key="4">
    <source>
        <dbReference type="ARBA" id="ARBA00022741"/>
    </source>
</evidence>
<dbReference type="EMBL" id="KE720815">
    <property type="protein sequence ID" value="ERF75403.1"/>
    <property type="molecule type" value="Genomic_DNA"/>
</dbReference>
<dbReference type="RefSeq" id="XP_007787415.1">
    <property type="nucleotide sequence ID" value="XM_007789225.1"/>
</dbReference>
<feature type="transmembrane region" description="Helical" evidence="9">
    <location>
        <begin position="904"/>
        <end position="925"/>
    </location>
</feature>
<evidence type="ECO:0000256" key="6">
    <source>
        <dbReference type="ARBA" id="ARBA00022989"/>
    </source>
</evidence>
<comment type="subcellular location">
    <subcellularLocation>
        <location evidence="1">Membrane</location>
        <topology evidence="1">Multi-pass membrane protein</topology>
    </subcellularLocation>
</comment>
<name>U1GSM4_ENDPU</name>
<dbReference type="InterPro" id="IPR017871">
    <property type="entry name" value="ABC_transporter-like_CS"/>
</dbReference>
<feature type="domain" description="ABC transporter" evidence="10">
    <location>
        <begin position="615"/>
        <end position="836"/>
    </location>
</feature>
<dbReference type="FunFam" id="3.40.50.300:FF:002040">
    <property type="entry name" value="ABC multidrug transporter (Eurofung)"/>
    <property type="match status" value="1"/>
</dbReference>
<accession>U1GSM4</accession>
<sequence length="1473" mass="164012">MPEHYDEKDLQRALSQDRNAEVELNDRHESTDGESLAYVATERDVEKLGPGSEERKVLRRLTTTTSTAESSSDDADIKEEAVPKMPWHHRINPLKRRKAPPVPEQRTVSREYGASFLSLMTFQWMNPVMTVGYLRPLELGDVWLVNPDRSSDALTPKLVASFKRRVAAGERYPLIFAMHETFKAEFWFGGVCNLASSIFQVMSPFATRYLIQFANEAYNAQRQGTPAPNIGKGVGIVIGITFMQVCQSFGTNQFIYHGMMVGGQARAVLINAVFDKAMKISGRAKAGGRAIGNEQTSNGIDVEVLKVEKKNLFERMVSKRGGRPKNTHNVGEGVAGDGTGWSNGKIVNLMSVDTYRVDQASGMFHMIWTSPVLIIITLIVLCINIGYSALSGYALLVIGMPLLTKSIKSLFVRRGKINKITDQRVSLTQEILSAVRFVKFFGWEGSFLERLKELRRREIRAIQVLLAIRNAINAVSMALPTFASMLAFITYSLTDHTLDPARIFSSLALFNSLRMPLNLLPLVIGQVTDAYASLGRIQEFLLSEEQKEEVVWDGSMLAAIEMQNASFTWERNSSHDKEQVGNFQTEEQIKDAKNAHKREKKAEKISKKHGKTNSISDDSSSENAQLEPFKLHDLNFAIGRGELLAVIGTVGSGKSSLLAALAGDMRKTSGKVKMGTNRAFCPQYAWIQNSTLKENILFGKPYKSKWYNQVVDACALRPDLDMLPAGDQTEIGERGITVSGGQKQRLNIARAIYFDADIILMDDPLSAVDAHVGRHIMDEAICGIMKDKCRILATHQLHVLNRCDRIIWMNDGCIESIDTFDNLMSTNEAFQQLMATTAQEEAVEENEKPDDQDEVEDEKKTMKRTKKRAAGVLMQQEERAVRSISWGVYGAYIKASGSILTGPLILIFLVLANCANIATSLWLSYWTSNRFSLPSGAYIGIYAGLGVLQALLMYAFATMLSNGGTNASKVMLQRAMTRVLRAPMSFFDTTPLGRITNRFSKDIDSMDNSLTDAIRMYLLTLTMIISVFALIIAFFPFFGIALGPLLLIFLFAASYYRASAREMKRHESVLRSSVFARFSEAISGTASIRAYGMQDYFAGRIRDSIDTMDSAYFLTFANQRWLAVRLDGIGNLLVFTTGILVVTSRFNVSPSIAGLVLSYILAIVQIIQFTVRQLAEVENNMNATERLHYYGTQLDEEAPAYLKKVPDSWPQSGEIVFENVQMRYRAGLPLVLQGLDFKVNGGERIGIVGRTGAGKSSIMSALFRLTELSGGSIKIDDIDIATVGLQDLRSRLAIIPQDPTLFRGTIRSNLDPFNEHSDLELWAALRKANLIGDEQEASQGLDANGKNTGRIHLDSTVEEEGLNFSLGQRQLMALARALVRDSRIIVCDEATSSVDFETDQKIQKTMASGFKGKTLLCIAHRLKTIIQYDRICVMDAGKIAELDEPIKLYERGGIFRSMCDRSGIRRDDFFAEE</sequence>
<feature type="transmembrane region" description="Helical" evidence="9">
    <location>
        <begin position="937"/>
        <end position="957"/>
    </location>
</feature>
<keyword evidence="6 9" id="KW-1133">Transmembrane helix</keyword>
<feature type="domain" description="ABC transporter" evidence="10">
    <location>
        <begin position="1215"/>
        <end position="1461"/>
    </location>
</feature>
<dbReference type="FunFam" id="3.40.50.300:FF:000565">
    <property type="entry name" value="ABC bile acid transporter"/>
    <property type="match status" value="1"/>
</dbReference>
<keyword evidence="4" id="KW-0547">Nucleotide-binding</keyword>
<dbReference type="CDD" id="cd18606">
    <property type="entry name" value="ABC_6TM_YOR1_D2_like"/>
    <property type="match status" value="1"/>
</dbReference>
<feature type="compositionally biased region" description="Basic and acidic residues" evidence="8">
    <location>
        <begin position="18"/>
        <end position="31"/>
    </location>
</feature>
<dbReference type="GO" id="GO:0016020">
    <property type="term" value="C:membrane"/>
    <property type="evidence" value="ECO:0007669"/>
    <property type="project" value="UniProtKB-SubCell"/>
</dbReference>
<dbReference type="InterPro" id="IPR003439">
    <property type="entry name" value="ABC_transporter-like_ATP-bd"/>
</dbReference>